<feature type="compositionally biased region" description="Low complexity" evidence="2">
    <location>
        <begin position="293"/>
        <end position="315"/>
    </location>
</feature>
<proteinExistence type="predicted"/>
<dbReference type="OrthoDB" id="10014648at2759"/>
<dbReference type="EMBL" id="CAJNOM010008531">
    <property type="protein sequence ID" value="CAF1680373.1"/>
    <property type="molecule type" value="Genomic_DNA"/>
</dbReference>
<dbReference type="AlphaFoldDB" id="A0A816A9Y5"/>
<evidence type="ECO:0000313" key="3">
    <source>
        <dbReference type="EMBL" id="CAF1594670.1"/>
    </source>
</evidence>
<feature type="region of interest" description="Disordered" evidence="2">
    <location>
        <begin position="273"/>
        <end position="315"/>
    </location>
</feature>
<sequence length="315" mass="37255">TRSISDVQAEENFKQYEQQLEEKRRERQQTQQYLSEVNRLGNIEVEQTSPTQRIESFIIRRPLVFEMADKILTSRISKQLDRWPTFGGKLTENVTKWLKDITNEMDLVKFDNAQKLSVIQTYLVDDARKWLINNMERLSTWPAFVEAIKQTYSSAFAKEAAITQVAQRNQGLDETVMHYYNDMIELFDVIDHHMNDLLKVSYLKNGLKLSLKKEVSRKNPQTPSEFIRAAVEEEGLDYGIATSVHNWENPVKKEIQSTNDFSSIQHNYQYTSYPQDQSENDNEDYYARITASNNRYQQQHQQQNQYRPQQQNQYQ</sequence>
<organism evidence="3 6">
    <name type="scientific">Adineta steineri</name>
    <dbReference type="NCBI Taxonomy" id="433720"/>
    <lineage>
        <taxon>Eukaryota</taxon>
        <taxon>Metazoa</taxon>
        <taxon>Spiralia</taxon>
        <taxon>Gnathifera</taxon>
        <taxon>Rotifera</taxon>
        <taxon>Eurotatoria</taxon>
        <taxon>Bdelloidea</taxon>
        <taxon>Adinetida</taxon>
        <taxon>Adinetidae</taxon>
        <taxon>Adineta</taxon>
    </lineage>
</organism>
<gene>
    <name evidence="3" type="ORF">BJG266_LOCUS49950</name>
    <name evidence="4" type="ORF">QVE165_LOCUS67042</name>
</gene>
<evidence type="ECO:0000256" key="2">
    <source>
        <dbReference type="SAM" id="MobiDB-lite"/>
    </source>
</evidence>
<feature type="coiled-coil region" evidence="1">
    <location>
        <begin position="6"/>
        <end position="40"/>
    </location>
</feature>
<protein>
    <recommendedName>
        <fullName evidence="7">Gag protein</fullName>
    </recommendedName>
</protein>
<name>A0A816A9Y5_9BILA</name>
<keyword evidence="5" id="KW-1185">Reference proteome</keyword>
<dbReference type="PANTHER" id="PTHR33194">
    <property type="entry name" value="ZINC KNUCKLE DOMAINCONTAINING PROTEIN"/>
    <property type="match status" value="1"/>
</dbReference>
<dbReference type="EMBL" id="CAJNOI010008084">
    <property type="protein sequence ID" value="CAF1594670.1"/>
    <property type="molecule type" value="Genomic_DNA"/>
</dbReference>
<dbReference type="Proteomes" id="UP000663832">
    <property type="component" value="Unassembled WGS sequence"/>
</dbReference>
<keyword evidence="1" id="KW-0175">Coiled coil</keyword>
<comment type="caution">
    <text evidence="3">The sequence shown here is derived from an EMBL/GenBank/DDBJ whole genome shotgun (WGS) entry which is preliminary data.</text>
</comment>
<evidence type="ECO:0000313" key="5">
    <source>
        <dbReference type="Proteomes" id="UP000663832"/>
    </source>
</evidence>
<evidence type="ECO:0000313" key="4">
    <source>
        <dbReference type="EMBL" id="CAF1680373.1"/>
    </source>
</evidence>
<evidence type="ECO:0000256" key="1">
    <source>
        <dbReference type="SAM" id="Coils"/>
    </source>
</evidence>
<reference evidence="3" key="1">
    <citation type="submission" date="2021-02" db="EMBL/GenBank/DDBJ databases">
        <authorList>
            <person name="Nowell W R."/>
        </authorList>
    </citation>
    <scope>NUCLEOTIDE SEQUENCE</scope>
</reference>
<dbReference type="PANTHER" id="PTHR33194:SF4">
    <property type="entry name" value="CCHC-TYPE DOMAIN-CONTAINING PROTEIN"/>
    <property type="match status" value="1"/>
</dbReference>
<accession>A0A816A9Y5</accession>
<evidence type="ECO:0008006" key="7">
    <source>
        <dbReference type="Google" id="ProtNLM"/>
    </source>
</evidence>
<evidence type="ECO:0000313" key="6">
    <source>
        <dbReference type="Proteomes" id="UP000663877"/>
    </source>
</evidence>
<dbReference type="Proteomes" id="UP000663877">
    <property type="component" value="Unassembled WGS sequence"/>
</dbReference>
<feature type="non-terminal residue" evidence="3">
    <location>
        <position position="315"/>
    </location>
</feature>
<feature type="non-terminal residue" evidence="3">
    <location>
        <position position="1"/>
    </location>
</feature>